<dbReference type="Pfam" id="PF00348">
    <property type="entry name" value="polyprenyl_synt"/>
    <property type="match status" value="1"/>
</dbReference>
<protein>
    <submittedName>
        <fullName evidence="7">Polyprenyl synthetase family protein</fullName>
    </submittedName>
</protein>
<comment type="caution">
    <text evidence="7">The sequence shown here is derived from an EMBL/GenBank/DDBJ whole genome shotgun (WGS) entry which is preliminary data.</text>
</comment>
<dbReference type="SFLD" id="SFLDS00005">
    <property type="entry name" value="Isoprenoid_Synthase_Type_I"/>
    <property type="match status" value="1"/>
</dbReference>
<evidence type="ECO:0000313" key="7">
    <source>
        <dbReference type="EMBL" id="MCV7629159.1"/>
    </source>
</evidence>
<evidence type="ECO:0000256" key="4">
    <source>
        <dbReference type="ARBA" id="ARBA00022723"/>
    </source>
</evidence>
<dbReference type="InterPro" id="IPR008949">
    <property type="entry name" value="Isoprenoid_synthase_dom_sf"/>
</dbReference>
<dbReference type="AlphaFoldDB" id="A0AAP3AHB3"/>
<dbReference type="Gene3D" id="1.10.600.10">
    <property type="entry name" value="Farnesyl Diphosphate Synthase"/>
    <property type="match status" value="1"/>
</dbReference>
<dbReference type="PANTHER" id="PTHR12001:SF85">
    <property type="entry name" value="SHORT CHAIN ISOPRENYL DIPHOSPHATE SYNTHASE"/>
    <property type="match status" value="1"/>
</dbReference>
<comment type="similarity">
    <text evidence="2 6">Belongs to the FPP/GGPP synthase family.</text>
</comment>
<dbReference type="PROSITE" id="PS00444">
    <property type="entry name" value="POLYPRENYL_SYNTHASE_2"/>
    <property type="match status" value="1"/>
</dbReference>
<dbReference type="PROSITE" id="PS00723">
    <property type="entry name" value="POLYPRENYL_SYNTHASE_1"/>
    <property type="match status" value="1"/>
</dbReference>
<dbReference type="SUPFAM" id="SSF48576">
    <property type="entry name" value="Terpenoid synthases"/>
    <property type="match status" value="1"/>
</dbReference>
<dbReference type="InterPro" id="IPR000092">
    <property type="entry name" value="Polyprenyl_synt"/>
</dbReference>
<evidence type="ECO:0000256" key="6">
    <source>
        <dbReference type="RuleBase" id="RU004466"/>
    </source>
</evidence>
<proteinExistence type="inferred from homology"/>
<comment type="cofactor">
    <cofactor evidence="1">
        <name>Mg(2+)</name>
        <dbReference type="ChEBI" id="CHEBI:18420"/>
    </cofactor>
</comment>
<accession>A0AAP3AHB3</accession>
<evidence type="ECO:0000256" key="3">
    <source>
        <dbReference type="ARBA" id="ARBA00022679"/>
    </source>
</evidence>
<dbReference type="GO" id="GO:0008299">
    <property type="term" value="P:isoprenoid biosynthetic process"/>
    <property type="evidence" value="ECO:0007669"/>
    <property type="project" value="InterPro"/>
</dbReference>
<dbReference type="GO" id="GO:0046872">
    <property type="term" value="F:metal ion binding"/>
    <property type="evidence" value="ECO:0007669"/>
    <property type="project" value="UniProtKB-KW"/>
</dbReference>
<name>A0AAP3AHB3_MICLU</name>
<dbReference type="InterPro" id="IPR033749">
    <property type="entry name" value="Polyprenyl_synt_CS"/>
</dbReference>
<sequence length="358" mass="36616">MGEARTGGEAALSGVTAELDAALRHAAAQAPGSAAFAELLDSLHVHVGAGKLIRPRLVELGWRLATAAPVPPSGRAAVDRLGAAFELLHTALLVHDDVIDRDVLRRGQPAVHASARHRLEARGVPAAEAAHAGVAVALIAGDVLLTQAFRLAATCAADTARAAEAAAVVFDAAAVTAAGELEDVLLGLSRHTGEEPDPDRILAMQRLKTAHYTVGAPLRAGALLAGADPGLARAMGEAGADLGAAYQVIDDVLGVLGDPGETGKSADGDLREGKATVLTAHGRRIPAVRALLDAGPATPADIEAARRALEAAGAREHALDVAAELTDRARERIAALPLDETVRAEFADACHAVLTRRS</sequence>
<dbReference type="EMBL" id="JALXKZ020000015">
    <property type="protein sequence ID" value="MCV7629159.1"/>
    <property type="molecule type" value="Genomic_DNA"/>
</dbReference>
<dbReference type="GO" id="GO:0004659">
    <property type="term" value="F:prenyltransferase activity"/>
    <property type="evidence" value="ECO:0007669"/>
    <property type="project" value="InterPro"/>
</dbReference>
<organism evidence="7 8">
    <name type="scientific">Micrococcus luteus</name>
    <name type="common">Micrococcus lysodeikticus</name>
    <dbReference type="NCBI Taxonomy" id="1270"/>
    <lineage>
        <taxon>Bacteria</taxon>
        <taxon>Bacillati</taxon>
        <taxon>Actinomycetota</taxon>
        <taxon>Actinomycetes</taxon>
        <taxon>Micrococcales</taxon>
        <taxon>Micrococcaceae</taxon>
        <taxon>Micrococcus</taxon>
    </lineage>
</organism>
<keyword evidence="4" id="KW-0479">Metal-binding</keyword>
<evidence type="ECO:0000256" key="5">
    <source>
        <dbReference type="ARBA" id="ARBA00022842"/>
    </source>
</evidence>
<keyword evidence="3 6" id="KW-0808">Transferase</keyword>
<reference evidence="7" key="1">
    <citation type="submission" date="2023-06" db="EMBL/GenBank/DDBJ databases">
        <title>lsaBGC provides a comprehensive framework for evolutionary analysis of biosynthetic gene clusters within focal taxa.</title>
        <authorList>
            <person name="Salamzade R."/>
            <person name="Sandstrom S."/>
            <person name="Kalan L.R."/>
        </authorList>
    </citation>
    <scope>NUCLEOTIDE SEQUENCE</scope>
    <source>
        <strain evidence="7">P3-SID899</strain>
    </source>
</reference>
<evidence type="ECO:0000256" key="2">
    <source>
        <dbReference type="ARBA" id="ARBA00006706"/>
    </source>
</evidence>
<keyword evidence="5" id="KW-0460">Magnesium</keyword>
<dbReference type="PANTHER" id="PTHR12001">
    <property type="entry name" value="GERANYLGERANYL PYROPHOSPHATE SYNTHASE"/>
    <property type="match status" value="1"/>
</dbReference>
<evidence type="ECO:0000313" key="8">
    <source>
        <dbReference type="Proteomes" id="UP001205867"/>
    </source>
</evidence>
<evidence type="ECO:0000256" key="1">
    <source>
        <dbReference type="ARBA" id="ARBA00001946"/>
    </source>
</evidence>
<dbReference type="Proteomes" id="UP001205867">
    <property type="component" value="Unassembled WGS sequence"/>
</dbReference>
<gene>
    <name evidence="7" type="ORF">M3A82_007370</name>
</gene>